<evidence type="ECO:0000256" key="4">
    <source>
        <dbReference type="PIRSR" id="PIRSR603782-2"/>
    </source>
</evidence>
<dbReference type="PROSITE" id="PS51352">
    <property type="entry name" value="THIOREDOXIN_2"/>
    <property type="match status" value="1"/>
</dbReference>
<dbReference type="STRING" id="1666912.Ga0058931_3185"/>
<dbReference type="AlphaFoldDB" id="A0A0P7YJN1"/>
<dbReference type="PANTHER" id="PTHR12151:SF25">
    <property type="entry name" value="LINALOOL DEHYDRATASE_ISOMERASE DOMAIN-CONTAINING PROTEIN"/>
    <property type="match status" value="1"/>
</dbReference>
<evidence type="ECO:0000256" key="3">
    <source>
        <dbReference type="PIRSR" id="PIRSR603782-1"/>
    </source>
</evidence>
<dbReference type="RefSeq" id="WP_072247211.1">
    <property type="nucleotide sequence ID" value="NZ_FBYC01000004.1"/>
</dbReference>
<dbReference type="OrthoDB" id="9790194at2"/>
<reference evidence="6 9" key="2">
    <citation type="submission" date="2016-01" db="EMBL/GenBank/DDBJ databases">
        <authorList>
            <person name="Varghese N."/>
        </authorList>
    </citation>
    <scope>NUCLEOTIDE SEQUENCE [LARGE SCALE GENOMIC DNA]</scope>
    <source>
        <strain evidence="6 9">HL-91</strain>
    </source>
</reference>
<feature type="binding site" evidence="3">
    <location>
        <position position="169"/>
    </location>
    <ligand>
        <name>Cu cation</name>
        <dbReference type="ChEBI" id="CHEBI:23378"/>
    </ligand>
</feature>
<protein>
    <submittedName>
        <fullName evidence="7">Cytochrome oxidase biogenesis copper metallochaperone PrrC</fullName>
    </submittedName>
    <submittedName>
        <fullName evidence="6">Protein SCO1/2</fullName>
    </submittedName>
</protein>
<evidence type="ECO:0000313" key="6">
    <source>
        <dbReference type="EMBL" id="CUX83792.1"/>
    </source>
</evidence>
<reference evidence="7 8" key="1">
    <citation type="submission" date="2015-09" db="EMBL/GenBank/DDBJ databases">
        <title>Identification and resolution of microdiversity through metagenomic sequencing of parallel consortia.</title>
        <authorList>
            <person name="Nelson W.C."/>
            <person name="Romine M.F."/>
            <person name="Lindemann S.R."/>
        </authorList>
    </citation>
    <scope>NUCLEOTIDE SEQUENCE [LARGE SCALE GENOMIC DNA]</scope>
    <source>
        <strain evidence="7">HL-91</strain>
    </source>
</reference>
<dbReference type="FunFam" id="3.40.30.10:FF:000013">
    <property type="entry name" value="Blast:Protein SCO1 homolog, mitochondrial"/>
    <property type="match status" value="1"/>
</dbReference>
<dbReference type="PANTHER" id="PTHR12151">
    <property type="entry name" value="ELECTRON TRANSPORT PROTIN SCO1/SENC FAMILY MEMBER"/>
    <property type="match status" value="1"/>
</dbReference>
<dbReference type="InterPro" id="IPR036249">
    <property type="entry name" value="Thioredoxin-like_sf"/>
</dbReference>
<feature type="binding site" evidence="3">
    <location>
        <position position="81"/>
    </location>
    <ligand>
        <name>Cu cation</name>
        <dbReference type="ChEBI" id="CHEBI:23378"/>
    </ligand>
</feature>
<dbReference type="GO" id="GO:0046872">
    <property type="term" value="F:metal ion binding"/>
    <property type="evidence" value="ECO:0007669"/>
    <property type="project" value="UniProtKB-KW"/>
</dbReference>
<keyword evidence="4" id="KW-1015">Disulfide bond</keyword>
<sequence>MLRKYSILAAGFLALVLGGLGGMVFFAPEEGQFAQCRETSVAGGSGAIGGPFTLTDHTGQQVTEADFADRPVLLYFGYTFCPDVCPYDLARNAEAVYALTERGYDVTPVFISVDHGRDTLEALSEFVSFLHPDMIGLTGTEQQIRDAARAYRAYYAVQETDDEFYLIDHSTFTYLNLPGHGFVELFRREATPEEMADRVACFIDNARTGT</sequence>
<proteinExistence type="inferred from homology"/>
<comment type="caution">
    <text evidence="7">The sequence shown here is derived from an EMBL/GenBank/DDBJ whole genome shotgun (WGS) entry which is preliminary data.</text>
</comment>
<dbReference type="Gene3D" id="3.40.30.10">
    <property type="entry name" value="Glutaredoxin"/>
    <property type="match status" value="1"/>
</dbReference>
<dbReference type="InterPro" id="IPR003782">
    <property type="entry name" value="SCO1/SenC"/>
</dbReference>
<name>A0A0P7YJN1_9RHOB</name>
<dbReference type="InterPro" id="IPR013766">
    <property type="entry name" value="Thioredoxin_domain"/>
</dbReference>
<evidence type="ECO:0000256" key="2">
    <source>
        <dbReference type="ARBA" id="ARBA00023008"/>
    </source>
</evidence>
<dbReference type="SUPFAM" id="SSF52833">
    <property type="entry name" value="Thioredoxin-like"/>
    <property type="match status" value="1"/>
</dbReference>
<accession>A0A0P7YJN1</accession>
<keyword evidence="2 3" id="KW-0186">Copper</keyword>
<feature type="binding site" evidence="3">
    <location>
        <position position="85"/>
    </location>
    <ligand>
        <name>Cu cation</name>
        <dbReference type="ChEBI" id="CHEBI:23378"/>
    </ligand>
</feature>
<dbReference type="Proteomes" id="UP000182045">
    <property type="component" value="Unassembled WGS sequence"/>
</dbReference>
<comment type="similarity">
    <text evidence="1">Belongs to the SCO1/2 family.</text>
</comment>
<evidence type="ECO:0000313" key="7">
    <source>
        <dbReference type="EMBL" id="KPP90915.1"/>
    </source>
</evidence>
<dbReference type="EMBL" id="LJSG01000016">
    <property type="protein sequence ID" value="KPP90915.1"/>
    <property type="molecule type" value="Genomic_DNA"/>
</dbReference>
<evidence type="ECO:0000259" key="5">
    <source>
        <dbReference type="PROSITE" id="PS51352"/>
    </source>
</evidence>
<feature type="domain" description="Thioredoxin" evidence="5">
    <location>
        <begin position="43"/>
        <end position="196"/>
    </location>
</feature>
<dbReference type="CDD" id="cd02968">
    <property type="entry name" value="SCO"/>
    <property type="match status" value="1"/>
</dbReference>
<evidence type="ECO:0000313" key="9">
    <source>
        <dbReference type="Proteomes" id="UP000182045"/>
    </source>
</evidence>
<dbReference type="Proteomes" id="UP000050413">
    <property type="component" value="Unassembled WGS sequence"/>
</dbReference>
<keyword evidence="3" id="KW-0479">Metal-binding</keyword>
<feature type="disulfide bond" description="Redox-active" evidence="4">
    <location>
        <begin position="81"/>
        <end position="85"/>
    </location>
</feature>
<gene>
    <name evidence="7" type="primary">prrC</name>
    <name evidence="6" type="ORF">Ga0058931_3185</name>
    <name evidence="7" type="ORF">HLUCCA05_05725</name>
</gene>
<dbReference type="EMBL" id="FBYC01000004">
    <property type="protein sequence ID" value="CUX83792.1"/>
    <property type="molecule type" value="Genomic_DNA"/>
</dbReference>
<dbReference type="PATRIC" id="fig|1666912.4.peg.2899"/>
<keyword evidence="9" id="KW-1185">Reference proteome</keyword>
<evidence type="ECO:0000313" key="8">
    <source>
        <dbReference type="Proteomes" id="UP000050413"/>
    </source>
</evidence>
<dbReference type="Pfam" id="PF02630">
    <property type="entry name" value="SCO1-SenC"/>
    <property type="match status" value="1"/>
</dbReference>
<organism evidence="7 8">
    <name type="scientific">Roseibaca calidilacus</name>
    <dbReference type="NCBI Taxonomy" id="1666912"/>
    <lineage>
        <taxon>Bacteria</taxon>
        <taxon>Pseudomonadati</taxon>
        <taxon>Pseudomonadota</taxon>
        <taxon>Alphaproteobacteria</taxon>
        <taxon>Rhodobacterales</taxon>
        <taxon>Paracoccaceae</taxon>
        <taxon>Roseinatronobacter</taxon>
    </lineage>
</organism>
<evidence type="ECO:0000256" key="1">
    <source>
        <dbReference type="ARBA" id="ARBA00010996"/>
    </source>
</evidence>